<gene>
    <name evidence="5" type="ORF">BDV98DRAFT_536188</name>
</gene>
<dbReference type="STRING" id="1884261.A0A5C3Q3X3"/>
<sequence>MMFSGTLWALSSVLAVSGNMVVPPQAAVHLGYATYQGVVDRAANITNFLGIRYAAAPVGPLRFTRPHPPPSVPGLTPAITQPDRCFQAGSGKSTLSNPLRDLHEAGDGLVGEDDDATALVGESEDCLFLNVHVPGDFFKAQSLPVVVWIHGGGYLAGGAAGDNGADLVKVSKHGVVAVVIQYRLGLFGFLSGKEVKEGGALNAGLLDQEFALKWVQAHIAKFGGDPKKVTIWGESAGAGSVLQQVIARDGQTSPPLFRGAIASSTFLPSQYVYDEPIPQGLYDAVVARTSCAGEDMYTLSCIRSKDAATLQAANTALNSAGFFGTFVFVPVIDGEFIVRRPSESLKMGRVNARALLAVTNTNEGLGFVDAATTSSISPADYTFLLFPKFGKDVAERAGALYKGRSVTGAESGAARIQGEAIFICPSYFFAEAFKTRTGFTSAYAVPPASHGDDIAYYFISHGPPRFTHPSFTTSFSESFLSFVVSQEPNIKISAPGGNNITPRWPKFAGEERFAGQEMVFNRTVAGEPDIRAVGTDKGLAERCRFWESVGAFTGQ</sequence>
<dbReference type="SUPFAM" id="SSF53474">
    <property type="entry name" value="alpha/beta-Hydrolases"/>
    <property type="match status" value="1"/>
</dbReference>
<keyword evidence="3" id="KW-0732">Signal</keyword>
<feature type="domain" description="Carboxylesterase type B" evidence="4">
    <location>
        <begin position="39"/>
        <end position="511"/>
    </location>
</feature>
<keyword evidence="2 3" id="KW-0378">Hydrolase</keyword>
<dbReference type="Pfam" id="PF00135">
    <property type="entry name" value="COesterase"/>
    <property type="match status" value="1"/>
</dbReference>
<dbReference type="EC" id="3.1.1.-" evidence="3"/>
<evidence type="ECO:0000259" key="4">
    <source>
        <dbReference type="Pfam" id="PF00135"/>
    </source>
</evidence>
<evidence type="ECO:0000256" key="2">
    <source>
        <dbReference type="ARBA" id="ARBA00022801"/>
    </source>
</evidence>
<dbReference type="Proteomes" id="UP000305067">
    <property type="component" value="Unassembled WGS sequence"/>
</dbReference>
<evidence type="ECO:0000256" key="1">
    <source>
        <dbReference type="ARBA" id="ARBA00005964"/>
    </source>
</evidence>
<name>A0A5C3Q3X3_9AGAR</name>
<dbReference type="InterPro" id="IPR019826">
    <property type="entry name" value="Carboxylesterase_B_AS"/>
</dbReference>
<organism evidence="5 6">
    <name type="scientific">Pterulicium gracile</name>
    <dbReference type="NCBI Taxonomy" id="1884261"/>
    <lineage>
        <taxon>Eukaryota</taxon>
        <taxon>Fungi</taxon>
        <taxon>Dikarya</taxon>
        <taxon>Basidiomycota</taxon>
        <taxon>Agaricomycotina</taxon>
        <taxon>Agaricomycetes</taxon>
        <taxon>Agaricomycetidae</taxon>
        <taxon>Agaricales</taxon>
        <taxon>Pleurotineae</taxon>
        <taxon>Pterulaceae</taxon>
        <taxon>Pterulicium</taxon>
    </lineage>
</organism>
<dbReference type="Gene3D" id="3.40.50.1820">
    <property type="entry name" value="alpha/beta hydrolase"/>
    <property type="match status" value="1"/>
</dbReference>
<protein>
    <recommendedName>
        <fullName evidence="3">Carboxylic ester hydrolase</fullName>
        <ecNumber evidence="3">3.1.1.-</ecNumber>
    </recommendedName>
</protein>
<dbReference type="EMBL" id="ML178855">
    <property type="protein sequence ID" value="TFK96764.1"/>
    <property type="molecule type" value="Genomic_DNA"/>
</dbReference>
<keyword evidence="6" id="KW-1185">Reference proteome</keyword>
<proteinExistence type="inferred from homology"/>
<dbReference type="InterPro" id="IPR002018">
    <property type="entry name" value="CarbesteraseB"/>
</dbReference>
<evidence type="ECO:0000313" key="5">
    <source>
        <dbReference type="EMBL" id="TFK96764.1"/>
    </source>
</evidence>
<dbReference type="OrthoDB" id="408631at2759"/>
<feature type="chain" id="PRO_5023144201" description="Carboxylic ester hydrolase" evidence="3">
    <location>
        <begin position="19"/>
        <end position="555"/>
    </location>
</feature>
<dbReference type="InterPro" id="IPR029058">
    <property type="entry name" value="AB_hydrolase_fold"/>
</dbReference>
<dbReference type="GO" id="GO:0016787">
    <property type="term" value="F:hydrolase activity"/>
    <property type="evidence" value="ECO:0007669"/>
    <property type="project" value="UniProtKB-KW"/>
</dbReference>
<evidence type="ECO:0000313" key="6">
    <source>
        <dbReference type="Proteomes" id="UP000305067"/>
    </source>
</evidence>
<reference evidence="5 6" key="1">
    <citation type="journal article" date="2019" name="Nat. Ecol. Evol.">
        <title>Megaphylogeny resolves global patterns of mushroom evolution.</title>
        <authorList>
            <person name="Varga T."/>
            <person name="Krizsan K."/>
            <person name="Foldi C."/>
            <person name="Dima B."/>
            <person name="Sanchez-Garcia M."/>
            <person name="Sanchez-Ramirez S."/>
            <person name="Szollosi G.J."/>
            <person name="Szarkandi J.G."/>
            <person name="Papp V."/>
            <person name="Albert L."/>
            <person name="Andreopoulos W."/>
            <person name="Angelini C."/>
            <person name="Antonin V."/>
            <person name="Barry K.W."/>
            <person name="Bougher N.L."/>
            <person name="Buchanan P."/>
            <person name="Buyck B."/>
            <person name="Bense V."/>
            <person name="Catcheside P."/>
            <person name="Chovatia M."/>
            <person name="Cooper J."/>
            <person name="Damon W."/>
            <person name="Desjardin D."/>
            <person name="Finy P."/>
            <person name="Geml J."/>
            <person name="Haridas S."/>
            <person name="Hughes K."/>
            <person name="Justo A."/>
            <person name="Karasinski D."/>
            <person name="Kautmanova I."/>
            <person name="Kiss B."/>
            <person name="Kocsube S."/>
            <person name="Kotiranta H."/>
            <person name="LaButti K.M."/>
            <person name="Lechner B.E."/>
            <person name="Liimatainen K."/>
            <person name="Lipzen A."/>
            <person name="Lukacs Z."/>
            <person name="Mihaltcheva S."/>
            <person name="Morgado L.N."/>
            <person name="Niskanen T."/>
            <person name="Noordeloos M.E."/>
            <person name="Ohm R.A."/>
            <person name="Ortiz-Santana B."/>
            <person name="Ovrebo C."/>
            <person name="Racz N."/>
            <person name="Riley R."/>
            <person name="Savchenko A."/>
            <person name="Shiryaev A."/>
            <person name="Soop K."/>
            <person name="Spirin V."/>
            <person name="Szebenyi C."/>
            <person name="Tomsovsky M."/>
            <person name="Tulloss R.E."/>
            <person name="Uehling J."/>
            <person name="Grigoriev I.V."/>
            <person name="Vagvolgyi C."/>
            <person name="Papp T."/>
            <person name="Martin F.M."/>
            <person name="Miettinen O."/>
            <person name="Hibbett D.S."/>
            <person name="Nagy L.G."/>
        </authorList>
    </citation>
    <scope>NUCLEOTIDE SEQUENCE [LARGE SCALE GENOMIC DNA]</scope>
    <source>
        <strain evidence="5 6">CBS 309.79</strain>
    </source>
</reference>
<dbReference type="InterPro" id="IPR050309">
    <property type="entry name" value="Type-B_Carboxylest/Lipase"/>
</dbReference>
<feature type="signal peptide" evidence="3">
    <location>
        <begin position="1"/>
        <end position="18"/>
    </location>
</feature>
<accession>A0A5C3Q3X3</accession>
<evidence type="ECO:0000256" key="3">
    <source>
        <dbReference type="RuleBase" id="RU361235"/>
    </source>
</evidence>
<dbReference type="AlphaFoldDB" id="A0A5C3Q3X3"/>
<dbReference type="PANTHER" id="PTHR11559">
    <property type="entry name" value="CARBOXYLESTERASE"/>
    <property type="match status" value="1"/>
</dbReference>
<comment type="similarity">
    <text evidence="1 3">Belongs to the type-B carboxylesterase/lipase family.</text>
</comment>
<dbReference type="PROSITE" id="PS00122">
    <property type="entry name" value="CARBOXYLESTERASE_B_1"/>
    <property type="match status" value="1"/>
</dbReference>